<dbReference type="NCBIfam" id="TIGR00544">
    <property type="entry name" value="lgt"/>
    <property type="match status" value="1"/>
</dbReference>
<feature type="region of interest" description="Disordered" evidence="9">
    <location>
        <begin position="348"/>
        <end position="379"/>
    </location>
</feature>
<comment type="similarity">
    <text evidence="1 7">Belongs to the Lgt family.</text>
</comment>
<keyword evidence="5 7" id="KW-1133">Transmembrane helix</keyword>
<evidence type="ECO:0000256" key="4">
    <source>
        <dbReference type="ARBA" id="ARBA00022692"/>
    </source>
</evidence>
<keyword evidence="6 7" id="KW-0472">Membrane</keyword>
<reference evidence="10 11" key="1">
    <citation type="submission" date="2017-12" db="EMBL/GenBank/DDBJ databases">
        <title>Phylogenetic diversity of female urinary microbiome.</title>
        <authorList>
            <person name="Thomas-White K."/>
            <person name="Wolfe A.J."/>
        </authorList>
    </citation>
    <scope>NUCLEOTIDE SEQUENCE [LARGE SCALE GENOMIC DNA]</scope>
    <source>
        <strain evidence="10 11">UMB0064</strain>
    </source>
</reference>
<dbReference type="GO" id="GO:0042158">
    <property type="term" value="P:lipoprotein biosynthetic process"/>
    <property type="evidence" value="ECO:0007669"/>
    <property type="project" value="UniProtKB-UniRule"/>
</dbReference>
<dbReference type="GO" id="GO:0008961">
    <property type="term" value="F:phosphatidylglycerol-prolipoprotein diacylglyceryl transferase activity"/>
    <property type="evidence" value="ECO:0007669"/>
    <property type="project" value="UniProtKB-UniRule"/>
</dbReference>
<comment type="function">
    <text evidence="7">Catalyzes the transfer of the diacylglyceryl group from phosphatidylglycerol to the sulfhydryl group of the N-terminal cysteine of a prolipoprotein, the first step in the formation of mature lipoproteins.</text>
</comment>
<dbReference type="Pfam" id="PF01790">
    <property type="entry name" value="LGT"/>
    <property type="match status" value="1"/>
</dbReference>
<evidence type="ECO:0000256" key="2">
    <source>
        <dbReference type="ARBA" id="ARBA00022475"/>
    </source>
</evidence>
<dbReference type="EMBL" id="PKGU01000001">
    <property type="protein sequence ID" value="PKZ16041.1"/>
    <property type="molecule type" value="Genomic_DNA"/>
</dbReference>
<evidence type="ECO:0000256" key="1">
    <source>
        <dbReference type="ARBA" id="ARBA00007150"/>
    </source>
</evidence>
<feature type="transmembrane region" description="Helical" evidence="7">
    <location>
        <begin position="20"/>
        <end position="41"/>
    </location>
</feature>
<evidence type="ECO:0000256" key="5">
    <source>
        <dbReference type="ARBA" id="ARBA00022989"/>
    </source>
</evidence>
<sequence>MNLAFIPSPSISSFNIGPVTIRFYALAILIGLCVAVWLTTVRWKKLGGSFDQVIDVTLITVPSGIIGARLYHVFTTPELYFGKNGNLGDILRIWNGGLGIWGAVVLGSLAVWAWCRYKKYSMALLMDAVAPGLLIAQGIGRLGNWFNQELYGAPTTLPWGLKLNSHASAIGSTQACYDGTSCPSLYDNLYHPTFLYEMLWNFLGAGLLLWLGSKITARFKAGTQFALYVMWYTAGRTWIEMLRIDRSHEFLGLRLNVWVALLTFIIGVIAFVVIQKRNPQTSNLQTRLAHVTELENKVASGDLTSRQLRAQLDEESLEEKRELKQKQAEDLDQKKIHAEAEKSLYEQAKALVASNHENAKHSSESQESEESSESEKTKN</sequence>
<gene>
    <name evidence="7" type="primary">lgt</name>
    <name evidence="10" type="ORF">CYJ32_00955</name>
</gene>
<evidence type="ECO:0000256" key="8">
    <source>
        <dbReference type="SAM" id="Coils"/>
    </source>
</evidence>
<feature type="transmembrane region" description="Helical" evidence="7">
    <location>
        <begin position="122"/>
        <end position="140"/>
    </location>
</feature>
<dbReference type="AlphaFoldDB" id="A0A2I1M7C6"/>
<keyword evidence="10" id="KW-0449">Lipoprotein</keyword>
<accession>A0A2I1M7C6</accession>
<keyword evidence="3 7" id="KW-0808">Transferase</keyword>
<comment type="pathway">
    <text evidence="7">Protein modification; lipoprotein biosynthesis (diacylglyceryl transfer).</text>
</comment>
<evidence type="ECO:0000256" key="3">
    <source>
        <dbReference type="ARBA" id="ARBA00022679"/>
    </source>
</evidence>
<proteinExistence type="inferred from homology"/>
<dbReference type="PANTHER" id="PTHR30589">
    <property type="entry name" value="PROLIPOPROTEIN DIACYLGLYCERYL TRANSFERASE"/>
    <property type="match status" value="1"/>
</dbReference>
<dbReference type="InterPro" id="IPR001640">
    <property type="entry name" value="Lgt"/>
</dbReference>
<comment type="caution">
    <text evidence="10">The sequence shown here is derived from an EMBL/GenBank/DDBJ whole genome shotgun (WGS) entry which is preliminary data.</text>
</comment>
<dbReference type="HAMAP" id="MF_01147">
    <property type="entry name" value="Lgt"/>
    <property type="match status" value="1"/>
</dbReference>
<feature type="coiled-coil region" evidence="8">
    <location>
        <begin position="309"/>
        <end position="348"/>
    </location>
</feature>
<dbReference type="PROSITE" id="PS01311">
    <property type="entry name" value="LGT"/>
    <property type="match status" value="1"/>
</dbReference>
<feature type="binding site" evidence="7">
    <location>
        <position position="141"/>
    </location>
    <ligand>
        <name>a 1,2-diacyl-sn-glycero-3-phospho-(1'-sn-glycerol)</name>
        <dbReference type="ChEBI" id="CHEBI:64716"/>
    </ligand>
</feature>
<feature type="transmembrane region" description="Helical" evidence="7">
    <location>
        <begin position="255"/>
        <end position="274"/>
    </location>
</feature>
<organism evidence="10 11">
    <name type="scientific">Alloscardovia omnicolens</name>
    <dbReference type="NCBI Taxonomy" id="419015"/>
    <lineage>
        <taxon>Bacteria</taxon>
        <taxon>Bacillati</taxon>
        <taxon>Actinomycetota</taxon>
        <taxon>Actinomycetes</taxon>
        <taxon>Bifidobacteriales</taxon>
        <taxon>Bifidobacteriaceae</taxon>
        <taxon>Alloscardovia</taxon>
    </lineage>
</organism>
<dbReference type="EC" id="2.5.1.145" evidence="7"/>
<evidence type="ECO:0000313" key="10">
    <source>
        <dbReference type="EMBL" id="PKZ16041.1"/>
    </source>
</evidence>
<comment type="subcellular location">
    <subcellularLocation>
        <location evidence="7">Cell membrane</location>
        <topology evidence="7">Multi-pass membrane protein</topology>
    </subcellularLocation>
</comment>
<comment type="catalytic activity">
    <reaction evidence="7">
        <text>L-cysteinyl-[prolipoprotein] + a 1,2-diacyl-sn-glycero-3-phospho-(1'-sn-glycerol) = an S-1,2-diacyl-sn-glyceryl-L-cysteinyl-[prolipoprotein] + sn-glycerol 1-phosphate + H(+)</text>
        <dbReference type="Rhea" id="RHEA:56712"/>
        <dbReference type="Rhea" id="RHEA-COMP:14679"/>
        <dbReference type="Rhea" id="RHEA-COMP:14680"/>
        <dbReference type="ChEBI" id="CHEBI:15378"/>
        <dbReference type="ChEBI" id="CHEBI:29950"/>
        <dbReference type="ChEBI" id="CHEBI:57685"/>
        <dbReference type="ChEBI" id="CHEBI:64716"/>
        <dbReference type="ChEBI" id="CHEBI:140658"/>
        <dbReference type="EC" id="2.5.1.145"/>
    </reaction>
</comment>
<evidence type="ECO:0000256" key="7">
    <source>
        <dbReference type="HAMAP-Rule" id="MF_01147"/>
    </source>
</evidence>
<protein>
    <recommendedName>
        <fullName evidence="7">Phosphatidylglycerol--prolipoprotein diacylglyceryl transferase</fullName>
        <ecNumber evidence="7">2.5.1.145</ecNumber>
    </recommendedName>
</protein>
<dbReference type="RefSeq" id="WP_101541151.1">
    <property type="nucleotide sequence ID" value="NZ_PKGU01000001.1"/>
</dbReference>
<evidence type="ECO:0000256" key="9">
    <source>
        <dbReference type="SAM" id="MobiDB-lite"/>
    </source>
</evidence>
<keyword evidence="4 7" id="KW-0812">Transmembrane</keyword>
<feature type="transmembrane region" description="Helical" evidence="7">
    <location>
        <begin position="53"/>
        <end position="73"/>
    </location>
</feature>
<dbReference type="GO" id="GO:0005886">
    <property type="term" value="C:plasma membrane"/>
    <property type="evidence" value="ECO:0007669"/>
    <property type="project" value="UniProtKB-SubCell"/>
</dbReference>
<dbReference type="Proteomes" id="UP000242263">
    <property type="component" value="Unassembled WGS sequence"/>
</dbReference>
<keyword evidence="8" id="KW-0175">Coiled coil</keyword>
<evidence type="ECO:0000256" key="6">
    <source>
        <dbReference type="ARBA" id="ARBA00023136"/>
    </source>
</evidence>
<dbReference type="PANTHER" id="PTHR30589:SF0">
    <property type="entry name" value="PHOSPHATIDYLGLYCEROL--PROLIPOPROTEIN DIACYLGLYCERYL TRANSFERASE"/>
    <property type="match status" value="1"/>
</dbReference>
<feature type="transmembrane region" description="Helical" evidence="7">
    <location>
        <begin position="225"/>
        <end position="243"/>
    </location>
</feature>
<dbReference type="UniPathway" id="UPA00664"/>
<keyword evidence="2 7" id="KW-1003">Cell membrane</keyword>
<feature type="transmembrane region" description="Helical" evidence="7">
    <location>
        <begin position="93"/>
        <end position="115"/>
    </location>
</feature>
<evidence type="ECO:0000313" key="11">
    <source>
        <dbReference type="Proteomes" id="UP000242263"/>
    </source>
</evidence>
<name>A0A2I1M7C6_9BIFI</name>
<feature type="transmembrane region" description="Helical" evidence="7">
    <location>
        <begin position="194"/>
        <end position="213"/>
    </location>
</feature>